<reference evidence="1" key="1">
    <citation type="submission" date="2021-03" db="EMBL/GenBank/DDBJ databases">
        <title>Molecular epidemiology and mechanisms of colistin and carbapenem resistance in Enterobacteriaceae from clinical isolates, the environment and porcine samples in Pretoria, South Africa.</title>
        <authorList>
            <person name="Bogoshi D."/>
            <person name="Mbelle N.M."/>
            <person name="Naidoo V."/>
            <person name="Osei Sekyere J."/>
        </authorList>
    </citation>
    <scope>NUCLEOTIDE SEQUENCE</scope>
    <source>
        <strain evidence="1">C052</strain>
    </source>
</reference>
<comment type="caution">
    <text evidence="1">The sequence shown here is derived from an EMBL/GenBank/DDBJ whole genome shotgun (WGS) entry which is preliminary data.</text>
</comment>
<evidence type="ECO:0000313" key="1">
    <source>
        <dbReference type="EMBL" id="MBO1916572.1"/>
    </source>
</evidence>
<gene>
    <name evidence="1" type="ORF">J4727_17935</name>
</gene>
<protein>
    <submittedName>
        <fullName evidence="1">Uncharacterized protein</fullName>
    </submittedName>
</protein>
<dbReference type="Proteomes" id="UP000664477">
    <property type="component" value="Unassembled WGS sequence"/>
</dbReference>
<evidence type="ECO:0000313" key="2">
    <source>
        <dbReference type="Proteomes" id="UP000664477"/>
    </source>
</evidence>
<dbReference type="AlphaFoldDB" id="A0A939SPJ4"/>
<dbReference type="EMBL" id="JAGETQ010000157">
    <property type="protein sequence ID" value="MBO1916572.1"/>
    <property type="molecule type" value="Genomic_DNA"/>
</dbReference>
<name>A0A939SPJ4_PRORE</name>
<proteinExistence type="predicted"/>
<accession>A0A939SPJ4</accession>
<sequence>MEQAIKHRVTCSAVAGEAMSAYWKLNKRLTDHNSDCRGNIHLGQFLADGSLGTVRTL</sequence>
<organism evidence="1 2">
    <name type="scientific">Providencia rettgeri</name>
    <dbReference type="NCBI Taxonomy" id="587"/>
    <lineage>
        <taxon>Bacteria</taxon>
        <taxon>Pseudomonadati</taxon>
        <taxon>Pseudomonadota</taxon>
        <taxon>Gammaproteobacteria</taxon>
        <taxon>Enterobacterales</taxon>
        <taxon>Morganellaceae</taxon>
        <taxon>Providencia</taxon>
    </lineage>
</organism>